<dbReference type="EMBL" id="KN834780">
    <property type="protein sequence ID" value="KIK59218.1"/>
    <property type="molecule type" value="Genomic_DNA"/>
</dbReference>
<feature type="transmembrane region" description="Helical" evidence="1">
    <location>
        <begin position="81"/>
        <end position="102"/>
    </location>
</feature>
<dbReference type="Proteomes" id="UP000053593">
    <property type="component" value="Unassembled WGS sequence"/>
</dbReference>
<keyword evidence="1" id="KW-1133">Transmembrane helix</keyword>
<keyword evidence="2" id="KW-0732">Signal</keyword>
<feature type="chain" id="PRO_5002220523" evidence="2">
    <location>
        <begin position="18"/>
        <end position="124"/>
    </location>
</feature>
<feature type="signal peptide" evidence="2">
    <location>
        <begin position="1"/>
        <end position="17"/>
    </location>
</feature>
<gene>
    <name evidence="3" type="ORF">GYMLUDRAFT_674670</name>
</gene>
<evidence type="ECO:0000313" key="3">
    <source>
        <dbReference type="EMBL" id="KIK59218.1"/>
    </source>
</evidence>
<dbReference type="HOGENOM" id="CLU_2004190_0_0_1"/>
<proteinExistence type="predicted"/>
<reference evidence="3 4" key="1">
    <citation type="submission" date="2014-04" db="EMBL/GenBank/DDBJ databases">
        <title>Evolutionary Origins and Diversification of the Mycorrhizal Mutualists.</title>
        <authorList>
            <consortium name="DOE Joint Genome Institute"/>
            <consortium name="Mycorrhizal Genomics Consortium"/>
            <person name="Kohler A."/>
            <person name="Kuo A."/>
            <person name="Nagy L.G."/>
            <person name="Floudas D."/>
            <person name="Copeland A."/>
            <person name="Barry K.W."/>
            <person name="Cichocki N."/>
            <person name="Veneault-Fourrey C."/>
            <person name="LaButti K."/>
            <person name="Lindquist E.A."/>
            <person name="Lipzen A."/>
            <person name="Lundell T."/>
            <person name="Morin E."/>
            <person name="Murat C."/>
            <person name="Riley R."/>
            <person name="Ohm R."/>
            <person name="Sun H."/>
            <person name="Tunlid A."/>
            <person name="Henrissat B."/>
            <person name="Grigoriev I.V."/>
            <person name="Hibbett D.S."/>
            <person name="Martin F."/>
        </authorList>
    </citation>
    <scope>NUCLEOTIDE SEQUENCE [LARGE SCALE GENOMIC DNA]</scope>
    <source>
        <strain evidence="3 4">FD-317 M1</strain>
    </source>
</reference>
<dbReference type="AlphaFoldDB" id="A0A0D0CTU2"/>
<protein>
    <submittedName>
        <fullName evidence="3">Uncharacterized protein</fullName>
    </submittedName>
</protein>
<organism evidence="3 4">
    <name type="scientific">Collybiopsis luxurians FD-317 M1</name>
    <dbReference type="NCBI Taxonomy" id="944289"/>
    <lineage>
        <taxon>Eukaryota</taxon>
        <taxon>Fungi</taxon>
        <taxon>Dikarya</taxon>
        <taxon>Basidiomycota</taxon>
        <taxon>Agaricomycotina</taxon>
        <taxon>Agaricomycetes</taxon>
        <taxon>Agaricomycetidae</taxon>
        <taxon>Agaricales</taxon>
        <taxon>Marasmiineae</taxon>
        <taxon>Omphalotaceae</taxon>
        <taxon>Collybiopsis</taxon>
        <taxon>Collybiopsis luxurians</taxon>
    </lineage>
</organism>
<evidence type="ECO:0000256" key="2">
    <source>
        <dbReference type="SAM" id="SignalP"/>
    </source>
</evidence>
<evidence type="ECO:0000256" key="1">
    <source>
        <dbReference type="SAM" id="Phobius"/>
    </source>
</evidence>
<sequence>MSFAFLTFLIWKPFACTYCTLLKPFPQLNQLSSTYTSLSPTCKQVKEFILRHLTTTPSTIRHQVLLLVAALSQPIQFIPTISPFLIITITILIGTSTIYLLTPNTQRSILLKEYTISSINTNKL</sequence>
<keyword evidence="1" id="KW-0812">Transmembrane</keyword>
<keyword evidence="1" id="KW-0472">Membrane</keyword>
<keyword evidence="4" id="KW-1185">Reference proteome</keyword>
<accession>A0A0D0CTU2</accession>
<evidence type="ECO:0000313" key="4">
    <source>
        <dbReference type="Proteomes" id="UP000053593"/>
    </source>
</evidence>
<name>A0A0D0CTU2_9AGAR</name>